<dbReference type="AlphaFoldDB" id="A0A6P6YHQ8"/>
<dbReference type="PROSITE" id="PS51029">
    <property type="entry name" value="MADF"/>
    <property type="match status" value="1"/>
</dbReference>
<evidence type="ECO:0000313" key="2">
    <source>
        <dbReference type="RefSeq" id="XP_027205048.1"/>
    </source>
</evidence>
<name>A0A6P6YHQ8_DERPT</name>
<dbReference type="Proteomes" id="UP000515146">
    <property type="component" value="Unplaced"/>
</dbReference>
<protein>
    <submittedName>
        <fullName evidence="2">Uncharacterized protein DDB_G0292186-like</fullName>
    </submittedName>
</protein>
<dbReference type="KEGG" id="dpte:113798648"/>
<dbReference type="OrthoDB" id="6703957at2759"/>
<sequence>MDIDNEDGNQLQSSSTTISINGTNRHQFSINELLSMIDMIKKCELIWNKNHPEYSHGLSRAVAFEQIAQQLSIPVEDIRWKWQILRKEYFKKISQSHKVTISGQKPRPWKWAAQLSFLNTVIAQNNQLQYNRLNHQQQQQLSLISKQQQPHHHMTRLNQFKSNANHNGNGSMSLLASTPKSITNGKFNYRQQNQPSKSNNNNNQINQPILNSEEDSSNEQTDNSIELQLNTNQFDNCIAIELEDDDQNQLPDNDNDDDDDNDDDEENECEINGNNDAVDDEDLPKFFCETIYSPEHDENENESNDEELESKFSLVTTNQQPTSTVKSNIKSQIIYVNNNNDKNNKPPSSSSITIDNRKRNRSAVNDTDNENSAKIPKFNGDQLISSERIDLSSIISLLKTQNEILIIRNRREETLWRQLADKDNQLNNLNRQLQNEQQKQQEDTFRTYLLAKLSLLQDIPRTSSKWTKEFQTIMDQAFDNVYKKFQSQQHYNEQKSKL</sequence>
<dbReference type="SMART" id="SM00595">
    <property type="entry name" value="MADF"/>
    <property type="match status" value="1"/>
</dbReference>
<proteinExistence type="predicted"/>
<gene>
    <name evidence="2" type="primary">LOC113798648</name>
</gene>
<organism evidence="1 2">
    <name type="scientific">Dermatophagoides pteronyssinus</name>
    <name type="common">European house dust mite</name>
    <dbReference type="NCBI Taxonomy" id="6956"/>
    <lineage>
        <taxon>Eukaryota</taxon>
        <taxon>Metazoa</taxon>
        <taxon>Ecdysozoa</taxon>
        <taxon>Arthropoda</taxon>
        <taxon>Chelicerata</taxon>
        <taxon>Arachnida</taxon>
        <taxon>Acari</taxon>
        <taxon>Acariformes</taxon>
        <taxon>Sarcoptiformes</taxon>
        <taxon>Astigmata</taxon>
        <taxon>Psoroptidia</taxon>
        <taxon>Analgoidea</taxon>
        <taxon>Pyroglyphidae</taxon>
        <taxon>Dermatophagoidinae</taxon>
        <taxon>Dermatophagoides</taxon>
    </lineage>
</organism>
<evidence type="ECO:0000313" key="1">
    <source>
        <dbReference type="Proteomes" id="UP000515146"/>
    </source>
</evidence>
<reference evidence="2" key="1">
    <citation type="submission" date="2025-08" db="UniProtKB">
        <authorList>
            <consortium name="RefSeq"/>
        </authorList>
    </citation>
    <scope>IDENTIFICATION</scope>
    <source>
        <strain evidence="2">Airmid</strain>
    </source>
</reference>
<dbReference type="InterPro" id="IPR006578">
    <property type="entry name" value="MADF-dom"/>
</dbReference>
<keyword evidence="1" id="KW-1185">Reference proteome</keyword>
<dbReference type="InParanoid" id="A0A6P6YHQ8"/>
<dbReference type="OMA" id="CELIWNK"/>
<accession>A0A6P6YHQ8</accession>
<dbReference type="RefSeq" id="XP_027205048.1">
    <property type="nucleotide sequence ID" value="XM_027349247.1"/>
</dbReference>
<dbReference type="Pfam" id="PF10545">
    <property type="entry name" value="MADF_DNA_bdg"/>
    <property type="match status" value="1"/>
</dbReference>